<feature type="binding site" description="axial binding residue" evidence="16">
    <location>
        <position position="193"/>
    </location>
    <ligand>
        <name>heme b</name>
        <dbReference type="ChEBI" id="CHEBI:60344"/>
    </ligand>
    <ligandPart>
        <name>Fe</name>
        <dbReference type="ChEBI" id="CHEBI:18248"/>
    </ligandPart>
</feature>
<evidence type="ECO:0000256" key="13">
    <source>
        <dbReference type="ARBA" id="ARBA00023324"/>
    </source>
</evidence>
<keyword evidence="7 19" id="KW-0349">Heme</keyword>
<dbReference type="InterPro" id="IPR000823">
    <property type="entry name" value="Peroxidase_pln"/>
</dbReference>
<feature type="domain" description="Plant heme peroxidase family profile" evidence="20">
    <location>
        <begin position="25"/>
        <end position="326"/>
    </location>
</feature>
<evidence type="ECO:0000256" key="16">
    <source>
        <dbReference type="PIRSR" id="PIRSR600823-3"/>
    </source>
</evidence>
<dbReference type="PROSITE" id="PS00435">
    <property type="entry name" value="PEROXIDASE_1"/>
    <property type="match status" value="1"/>
</dbReference>
<dbReference type="Gene3D" id="1.10.520.10">
    <property type="match status" value="1"/>
</dbReference>
<protein>
    <recommendedName>
        <fullName evidence="4 19">Peroxidase</fullName>
        <ecNumber evidence="4 19">1.11.1.7</ecNumber>
    </recommendedName>
</protein>
<evidence type="ECO:0000256" key="8">
    <source>
        <dbReference type="ARBA" id="ARBA00022723"/>
    </source>
</evidence>
<dbReference type="FunFam" id="1.10.420.10:FF:000008">
    <property type="entry name" value="Peroxidase"/>
    <property type="match status" value="1"/>
</dbReference>
<dbReference type="Proteomes" id="UP001153076">
    <property type="component" value="Unassembled WGS sequence"/>
</dbReference>
<proteinExistence type="inferred from homology"/>
<comment type="function">
    <text evidence="2">Removal of H(2)O(2), oxidation of toxic reductants, biosynthesis and degradation of lignin, suberization, auxin catabolism, response to environmental stresses such as wounding, pathogen attack and oxidative stress. These functions might be dependent on each isozyme/isoform in each plant tissue.</text>
</comment>
<dbReference type="GO" id="GO:0005576">
    <property type="term" value="C:extracellular region"/>
    <property type="evidence" value="ECO:0007669"/>
    <property type="project" value="UniProtKB-SubCell"/>
</dbReference>
<feature type="binding site" evidence="16">
    <location>
        <position position="76"/>
    </location>
    <ligand>
        <name>Ca(2+)</name>
        <dbReference type="ChEBI" id="CHEBI:29108"/>
        <label>1</label>
    </ligand>
</feature>
<dbReference type="InterPro" id="IPR019794">
    <property type="entry name" value="Peroxidases_AS"/>
</dbReference>
<organism evidence="21 22">
    <name type="scientific">Carnegiea gigantea</name>
    <dbReference type="NCBI Taxonomy" id="171969"/>
    <lineage>
        <taxon>Eukaryota</taxon>
        <taxon>Viridiplantae</taxon>
        <taxon>Streptophyta</taxon>
        <taxon>Embryophyta</taxon>
        <taxon>Tracheophyta</taxon>
        <taxon>Spermatophyta</taxon>
        <taxon>Magnoliopsida</taxon>
        <taxon>eudicotyledons</taxon>
        <taxon>Gunneridae</taxon>
        <taxon>Pentapetalae</taxon>
        <taxon>Caryophyllales</taxon>
        <taxon>Cactineae</taxon>
        <taxon>Cactaceae</taxon>
        <taxon>Cactoideae</taxon>
        <taxon>Echinocereeae</taxon>
        <taxon>Carnegiea</taxon>
    </lineage>
</organism>
<dbReference type="PANTHER" id="PTHR31235">
    <property type="entry name" value="PEROXIDASE 25-RELATED"/>
    <property type="match status" value="1"/>
</dbReference>
<keyword evidence="13 19" id="KW-0376">Hydrogen peroxide</keyword>
<evidence type="ECO:0000256" key="1">
    <source>
        <dbReference type="ARBA" id="ARBA00000189"/>
    </source>
</evidence>
<evidence type="ECO:0000256" key="9">
    <source>
        <dbReference type="ARBA" id="ARBA00023002"/>
    </source>
</evidence>
<keyword evidence="19" id="KW-0732">Signal</keyword>
<feature type="chain" id="PRO_5040531368" description="Peroxidase" evidence="19">
    <location>
        <begin position="20"/>
        <end position="327"/>
    </location>
</feature>
<comment type="caution">
    <text evidence="21">The sequence shown here is derived from an EMBL/GenBank/DDBJ whole genome shotgun (WGS) entry which is preliminary data.</text>
</comment>
<dbReference type="PROSITE" id="PS50873">
    <property type="entry name" value="PEROXIDASE_4"/>
    <property type="match status" value="1"/>
</dbReference>
<dbReference type="CDD" id="cd00693">
    <property type="entry name" value="secretory_peroxidase"/>
    <property type="match status" value="1"/>
</dbReference>
<evidence type="ECO:0000313" key="22">
    <source>
        <dbReference type="Proteomes" id="UP001153076"/>
    </source>
</evidence>
<dbReference type="OrthoDB" id="2113341at2759"/>
<dbReference type="GO" id="GO:0046872">
    <property type="term" value="F:metal ion binding"/>
    <property type="evidence" value="ECO:0007669"/>
    <property type="project" value="UniProtKB-UniRule"/>
</dbReference>
<dbReference type="GO" id="GO:0020037">
    <property type="term" value="F:heme binding"/>
    <property type="evidence" value="ECO:0007669"/>
    <property type="project" value="UniProtKB-UniRule"/>
</dbReference>
<name>A0A9Q1KCQ3_9CARY</name>
<sequence>MRAFCVFLVCNLVLGLVRAGDGNYSLTKNFYKKVCPRAERLIRDITWKKTQADPALGAKLIRLQFHDCFLRGCDASVLLDTVGNTTAEKDAGPNRSLLGFDVIDEIKTQVEKLCPNTVSCADILALTARDSVSFQYKKDLWDVYTGRRDGVVSLASEVNSNIPPPSSNFTSLKQLFASKGLNDVDLVVLSGAHTLGVAHCGAFSRRLFNFTGEGDVDPSLDPTYAAALRAKCPNPPNPSTTVEMDPQSSLSFDNHYYNILRQKEGLFVSDAALLTDASSAKLVEHLATKKDHTFFAYFAKSMKKMAAIGVLTGEAGQIRKQCRVVNA</sequence>
<dbReference type="EC" id="1.11.1.7" evidence="4 19"/>
<evidence type="ECO:0000256" key="2">
    <source>
        <dbReference type="ARBA" id="ARBA00002322"/>
    </source>
</evidence>
<dbReference type="InterPro" id="IPR033905">
    <property type="entry name" value="Secretory_peroxidase"/>
</dbReference>
<evidence type="ECO:0000256" key="15">
    <source>
        <dbReference type="PIRSR" id="PIRSR600823-2"/>
    </source>
</evidence>
<feature type="binding site" evidence="16">
    <location>
        <position position="74"/>
    </location>
    <ligand>
        <name>Ca(2+)</name>
        <dbReference type="ChEBI" id="CHEBI:29108"/>
        <label>1</label>
    </ligand>
</feature>
<feature type="disulfide bond" evidence="18">
    <location>
        <begin position="200"/>
        <end position="232"/>
    </location>
</feature>
<comment type="cofactor">
    <cofactor evidence="16 19">
        <name>heme b</name>
        <dbReference type="ChEBI" id="CHEBI:60344"/>
    </cofactor>
    <text evidence="16 19">Binds 1 heme b (iron(II)-protoporphyrin IX) group per subunit.</text>
</comment>
<evidence type="ECO:0000256" key="3">
    <source>
        <dbReference type="ARBA" id="ARBA00006873"/>
    </source>
</evidence>
<keyword evidence="16 19" id="KW-0106">Calcium</keyword>
<feature type="disulfide bond" evidence="18">
    <location>
        <begin position="120"/>
        <end position="322"/>
    </location>
</feature>
<keyword evidence="12" id="KW-0325">Glycoprotein</keyword>
<dbReference type="GO" id="GO:0042744">
    <property type="term" value="P:hydrogen peroxide catabolic process"/>
    <property type="evidence" value="ECO:0007669"/>
    <property type="project" value="UniProtKB-KW"/>
</dbReference>
<feature type="site" description="Transition state stabilizer" evidence="17">
    <location>
        <position position="62"/>
    </location>
</feature>
<dbReference type="EMBL" id="JAKOGI010000156">
    <property type="protein sequence ID" value="KAJ8441716.1"/>
    <property type="molecule type" value="Genomic_DNA"/>
</dbReference>
<gene>
    <name evidence="21" type="ORF">Cgig2_019103</name>
</gene>
<feature type="binding site" evidence="16">
    <location>
        <position position="72"/>
    </location>
    <ligand>
        <name>Ca(2+)</name>
        <dbReference type="ChEBI" id="CHEBI:29108"/>
        <label>1</label>
    </ligand>
</feature>
<keyword evidence="5 19" id="KW-0964">Secreted</keyword>
<feature type="active site" description="Proton acceptor" evidence="14">
    <location>
        <position position="66"/>
    </location>
</feature>
<evidence type="ECO:0000256" key="17">
    <source>
        <dbReference type="PIRSR" id="PIRSR600823-4"/>
    </source>
</evidence>
<evidence type="ECO:0000259" key="20">
    <source>
        <dbReference type="PROSITE" id="PS50873"/>
    </source>
</evidence>
<accession>A0A9Q1KCQ3</accession>
<feature type="signal peptide" evidence="19">
    <location>
        <begin position="1"/>
        <end position="19"/>
    </location>
</feature>
<comment type="catalytic activity">
    <reaction evidence="1 19">
        <text>2 a phenolic donor + H2O2 = 2 a phenolic radical donor + 2 H2O</text>
        <dbReference type="Rhea" id="RHEA:56136"/>
        <dbReference type="ChEBI" id="CHEBI:15377"/>
        <dbReference type="ChEBI" id="CHEBI:16240"/>
        <dbReference type="ChEBI" id="CHEBI:139520"/>
        <dbReference type="ChEBI" id="CHEBI:139521"/>
        <dbReference type="EC" id="1.11.1.7"/>
    </reaction>
</comment>
<feature type="binding site" evidence="16">
    <location>
        <position position="245"/>
    </location>
    <ligand>
        <name>Ca(2+)</name>
        <dbReference type="ChEBI" id="CHEBI:29108"/>
        <label>2</label>
    </ligand>
</feature>
<reference evidence="21" key="1">
    <citation type="submission" date="2022-04" db="EMBL/GenBank/DDBJ databases">
        <title>Carnegiea gigantea Genome sequencing and assembly v2.</title>
        <authorList>
            <person name="Copetti D."/>
            <person name="Sanderson M.J."/>
            <person name="Burquez A."/>
            <person name="Wojciechowski M.F."/>
        </authorList>
    </citation>
    <scope>NUCLEOTIDE SEQUENCE</scope>
    <source>
        <strain evidence="21">SGP5-SGP5p</strain>
        <tissue evidence="21">Aerial part</tissue>
    </source>
</reference>
<evidence type="ECO:0000256" key="6">
    <source>
        <dbReference type="ARBA" id="ARBA00022559"/>
    </source>
</evidence>
<feature type="binding site" evidence="16">
    <location>
        <position position="88"/>
    </location>
    <ligand>
        <name>Ca(2+)</name>
        <dbReference type="ChEBI" id="CHEBI:29108"/>
        <label>1</label>
    </ligand>
</feature>
<evidence type="ECO:0000256" key="5">
    <source>
        <dbReference type="ARBA" id="ARBA00022525"/>
    </source>
</evidence>
<evidence type="ECO:0000256" key="12">
    <source>
        <dbReference type="ARBA" id="ARBA00023180"/>
    </source>
</evidence>
<evidence type="ECO:0000256" key="10">
    <source>
        <dbReference type="ARBA" id="ARBA00023004"/>
    </source>
</evidence>
<dbReference type="InterPro" id="IPR010255">
    <property type="entry name" value="Haem_peroxidase_sf"/>
</dbReference>
<dbReference type="AlphaFoldDB" id="A0A9Q1KCQ3"/>
<dbReference type="GO" id="GO:0006979">
    <property type="term" value="P:response to oxidative stress"/>
    <property type="evidence" value="ECO:0007669"/>
    <property type="project" value="UniProtKB-UniRule"/>
</dbReference>
<evidence type="ECO:0000256" key="11">
    <source>
        <dbReference type="ARBA" id="ARBA00023157"/>
    </source>
</evidence>
<dbReference type="PROSITE" id="PS00436">
    <property type="entry name" value="PEROXIDASE_2"/>
    <property type="match status" value="1"/>
</dbReference>
<dbReference type="SUPFAM" id="SSF48113">
    <property type="entry name" value="Heme-dependent peroxidases"/>
    <property type="match status" value="1"/>
</dbReference>
<keyword evidence="22" id="KW-1185">Reference proteome</keyword>
<keyword evidence="11 18" id="KW-1015">Disulfide bond</keyword>
<dbReference type="InterPro" id="IPR019793">
    <property type="entry name" value="Peroxidases_heam-ligand_BS"/>
</dbReference>
<dbReference type="GO" id="GO:0140825">
    <property type="term" value="F:lactoperoxidase activity"/>
    <property type="evidence" value="ECO:0007669"/>
    <property type="project" value="UniProtKB-EC"/>
</dbReference>
<feature type="binding site" evidence="16">
    <location>
        <position position="253"/>
    </location>
    <ligand>
        <name>Ca(2+)</name>
        <dbReference type="ChEBI" id="CHEBI:29108"/>
        <label>2</label>
    </ligand>
</feature>
<comment type="similarity">
    <text evidence="19">Belongs to the peroxidase family. Classical plant (class III) peroxidase subfamily.</text>
</comment>
<feature type="binding site" evidence="16">
    <location>
        <position position="194"/>
    </location>
    <ligand>
        <name>Ca(2+)</name>
        <dbReference type="ChEBI" id="CHEBI:29108"/>
        <label>2</label>
    </ligand>
</feature>
<dbReference type="PRINTS" id="PR00461">
    <property type="entry name" value="PLPEROXIDASE"/>
</dbReference>
<dbReference type="FunFam" id="1.10.520.10:FF:000008">
    <property type="entry name" value="Peroxidase"/>
    <property type="match status" value="1"/>
</dbReference>
<keyword evidence="10 16" id="KW-0408">Iron</keyword>
<feature type="binding site" evidence="16">
    <location>
        <position position="67"/>
    </location>
    <ligand>
        <name>Ca(2+)</name>
        <dbReference type="ChEBI" id="CHEBI:29108"/>
        <label>1</label>
    </ligand>
</feature>
<feature type="disulfide bond" evidence="18">
    <location>
        <begin position="68"/>
        <end position="73"/>
    </location>
</feature>
<evidence type="ECO:0000313" key="21">
    <source>
        <dbReference type="EMBL" id="KAJ8441716.1"/>
    </source>
</evidence>
<evidence type="ECO:0000256" key="7">
    <source>
        <dbReference type="ARBA" id="ARBA00022617"/>
    </source>
</evidence>
<evidence type="ECO:0000256" key="14">
    <source>
        <dbReference type="PIRSR" id="PIRSR600823-1"/>
    </source>
</evidence>
<keyword evidence="6 19" id="KW-0575">Peroxidase</keyword>
<comment type="subcellular location">
    <subcellularLocation>
        <location evidence="19">Secreted</location>
    </subcellularLocation>
</comment>
<dbReference type="PRINTS" id="PR00458">
    <property type="entry name" value="PEROXIDASE"/>
</dbReference>
<keyword evidence="8 16" id="KW-0479">Metal-binding</keyword>
<feature type="binding site" evidence="15">
    <location>
        <position position="163"/>
    </location>
    <ligand>
        <name>substrate</name>
    </ligand>
</feature>
<evidence type="ECO:0000256" key="18">
    <source>
        <dbReference type="PIRSR" id="PIRSR600823-5"/>
    </source>
</evidence>
<comment type="cofactor">
    <cofactor evidence="16 19">
        <name>Ca(2+)</name>
        <dbReference type="ChEBI" id="CHEBI:29108"/>
    </cofactor>
    <text evidence="16 19">Binds 2 calcium ions per subunit.</text>
</comment>
<evidence type="ECO:0000256" key="4">
    <source>
        <dbReference type="ARBA" id="ARBA00012313"/>
    </source>
</evidence>
<feature type="disulfide bond" evidence="18">
    <location>
        <begin position="35"/>
        <end position="114"/>
    </location>
</feature>
<dbReference type="Pfam" id="PF00141">
    <property type="entry name" value="peroxidase"/>
    <property type="match status" value="1"/>
</dbReference>
<keyword evidence="9 19" id="KW-0560">Oxidoreductase</keyword>
<dbReference type="InterPro" id="IPR002016">
    <property type="entry name" value="Haem_peroxidase"/>
</dbReference>
<dbReference type="Gene3D" id="1.10.420.10">
    <property type="entry name" value="Peroxidase, domain 2"/>
    <property type="match status" value="1"/>
</dbReference>
<comment type="similarity">
    <text evidence="3">Belongs to the peroxidase family. Ascorbate peroxidase subfamily.</text>
</comment>
<evidence type="ECO:0000256" key="19">
    <source>
        <dbReference type="RuleBase" id="RU362060"/>
    </source>
</evidence>